<dbReference type="Proteomes" id="UP001055811">
    <property type="component" value="Linkage Group LG09"/>
</dbReference>
<gene>
    <name evidence="1" type="ORF">L2E82_47142</name>
</gene>
<evidence type="ECO:0000313" key="1">
    <source>
        <dbReference type="EMBL" id="KAI3689192.1"/>
    </source>
</evidence>
<organism evidence="1 2">
    <name type="scientific">Cichorium intybus</name>
    <name type="common">Chicory</name>
    <dbReference type="NCBI Taxonomy" id="13427"/>
    <lineage>
        <taxon>Eukaryota</taxon>
        <taxon>Viridiplantae</taxon>
        <taxon>Streptophyta</taxon>
        <taxon>Embryophyta</taxon>
        <taxon>Tracheophyta</taxon>
        <taxon>Spermatophyta</taxon>
        <taxon>Magnoliopsida</taxon>
        <taxon>eudicotyledons</taxon>
        <taxon>Gunneridae</taxon>
        <taxon>Pentapetalae</taxon>
        <taxon>asterids</taxon>
        <taxon>campanulids</taxon>
        <taxon>Asterales</taxon>
        <taxon>Asteraceae</taxon>
        <taxon>Cichorioideae</taxon>
        <taxon>Cichorieae</taxon>
        <taxon>Cichoriinae</taxon>
        <taxon>Cichorium</taxon>
    </lineage>
</organism>
<reference evidence="1 2" key="2">
    <citation type="journal article" date="2022" name="Mol. Ecol. Resour.">
        <title>The genomes of chicory, endive, great burdock and yacon provide insights into Asteraceae paleo-polyploidization history and plant inulin production.</title>
        <authorList>
            <person name="Fan W."/>
            <person name="Wang S."/>
            <person name="Wang H."/>
            <person name="Wang A."/>
            <person name="Jiang F."/>
            <person name="Liu H."/>
            <person name="Zhao H."/>
            <person name="Xu D."/>
            <person name="Zhang Y."/>
        </authorList>
    </citation>
    <scope>NUCLEOTIDE SEQUENCE [LARGE SCALE GENOMIC DNA]</scope>
    <source>
        <strain evidence="2">cv. Punajuju</strain>
        <tissue evidence="1">Leaves</tissue>
    </source>
</reference>
<protein>
    <submittedName>
        <fullName evidence="1">Uncharacterized protein</fullName>
    </submittedName>
</protein>
<comment type="caution">
    <text evidence="1">The sequence shown here is derived from an EMBL/GenBank/DDBJ whole genome shotgun (WGS) entry which is preliminary data.</text>
</comment>
<accession>A0ACB8YUJ1</accession>
<name>A0ACB8YUJ1_CICIN</name>
<reference evidence="2" key="1">
    <citation type="journal article" date="2022" name="Mol. Ecol. Resour.">
        <title>The genomes of chicory, endive, great burdock and yacon provide insights into Asteraceae palaeo-polyploidization history and plant inulin production.</title>
        <authorList>
            <person name="Fan W."/>
            <person name="Wang S."/>
            <person name="Wang H."/>
            <person name="Wang A."/>
            <person name="Jiang F."/>
            <person name="Liu H."/>
            <person name="Zhao H."/>
            <person name="Xu D."/>
            <person name="Zhang Y."/>
        </authorList>
    </citation>
    <scope>NUCLEOTIDE SEQUENCE [LARGE SCALE GENOMIC DNA]</scope>
    <source>
        <strain evidence="2">cv. Punajuju</strain>
    </source>
</reference>
<proteinExistence type="predicted"/>
<keyword evidence="2" id="KW-1185">Reference proteome</keyword>
<evidence type="ECO:0000313" key="2">
    <source>
        <dbReference type="Proteomes" id="UP001055811"/>
    </source>
</evidence>
<dbReference type="EMBL" id="CM042017">
    <property type="protein sequence ID" value="KAI3689192.1"/>
    <property type="molecule type" value="Genomic_DNA"/>
</dbReference>
<sequence>MTTTPNPTLIYSPKPSIIFTKNQFYICSNSFILSSSLRNILLYTVDDDELLTVLPSSVQNRPGRLSMSLERDLRRCCGDGGGCYHRRRGWCLACAIERALATDERTLRSLEDSLGGSCNTVMIANISPSNLSFGETQNTLQWADRAKEIHSKVGGVVKIDDMVDGVGVAAANDCA</sequence>